<dbReference type="EMBL" id="MOAM01000015">
    <property type="protein sequence ID" value="ROL75615.1"/>
    <property type="molecule type" value="Genomic_DNA"/>
</dbReference>
<evidence type="ECO:0000313" key="2">
    <source>
        <dbReference type="Proteomes" id="UP000285286"/>
    </source>
</evidence>
<name>A0A423DUE5_9PSED</name>
<accession>A0A423DUE5</accession>
<keyword evidence="2" id="KW-1185">Reference proteome</keyword>
<reference evidence="1 2" key="1">
    <citation type="submission" date="2016-10" db="EMBL/GenBank/DDBJ databases">
        <title>Comparative genome analysis of multiple Pseudomonas spp. focuses on biocontrol and plant growth promoting traits.</title>
        <authorList>
            <person name="Tao X.-Y."/>
            <person name="Taylor C.G."/>
        </authorList>
    </citation>
    <scope>NUCLEOTIDE SEQUENCE [LARGE SCALE GENOMIC DNA]</scope>
    <source>
        <strain evidence="1 2">15D11</strain>
    </source>
</reference>
<gene>
    <name evidence="1" type="ORF">BHU25_09465</name>
</gene>
<dbReference type="Proteomes" id="UP000285286">
    <property type="component" value="Unassembled WGS sequence"/>
</dbReference>
<dbReference type="AlphaFoldDB" id="A0A423DUE5"/>
<dbReference type="InterPro" id="IPR049807">
    <property type="entry name" value="DpdD-like"/>
</dbReference>
<evidence type="ECO:0000313" key="1">
    <source>
        <dbReference type="EMBL" id="ROL75615.1"/>
    </source>
</evidence>
<comment type="caution">
    <text evidence="1">The sequence shown here is derived from an EMBL/GenBank/DDBJ whole genome shotgun (WGS) entry which is preliminary data.</text>
</comment>
<protein>
    <submittedName>
        <fullName evidence="1">Uncharacterized protein</fullName>
    </submittedName>
</protein>
<sequence length="666" mass="74248">MRAFIGPSFGDFEIDGAALSIAQASAKAVLAQAGLNAVAFFAITTKFEPRVVKSWQRYWQLLDQRPPRPRQELRTFHQLRALFDRALVVRNTNAAMAAMVALRDQHGLSAENRTFLEIRLHSAFGRWDQILNHPQWDDLLKVRLPPETYGDIWDALYETFLAQVEAQGAATQLVKAFAERVRTMAAPLLKSRGRSRRPAALKGFLLHELSLEQPSAELCVTLLSDLGPSAFGPASDAIMAMVQTLHTKSGIEQALHEMELERYEQALALLLPLADSVEVLQAQLRCAKEVGDPGHAREVLDRLSLSAPDTAAKVRTARARLLSDVEKLAAEEVCESLQEQLQTTHTPMAVDDVIIYWRELVQSPEASALLAQPSFIQSLLSSVEDSALDSSPLFESLFPIWFDWLIVQTPPSSVLSQLYLGFIEALNVRDRLGDSEREMIRLALRHSLIAGLTSAEYTVLIERLATVLSSPLSPREAAWALDVTDLLVMHPCRDEEARLRWTTRVVQAATQCWVRLSLAERCLLKLLAHEFDLELPKRLDDEVDEAEKARTDVRGRIFLYSLDTQAIRRAALILQEALPLTKIEINSDEVCSTRLKNGTRNADWVVFVSGVATHQAFFCIKAALRPDAALLQVEGSGTTRIVDCVINKSQISREVTSSNATHNGHH</sequence>
<dbReference type="NCBIfam" id="NF041061">
    <property type="entry name" value="DpdD"/>
    <property type="match status" value="1"/>
</dbReference>
<organism evidence="1 2">
    <name type="scientific">Pseudomonas vranovensis</name>
    <dbReference type="NCBI Taxonomy" id="321661"/>
    <lineage>
        <taxon>Bacteria</taxon>
        <taxon>Pseudomonadati</taxon>
        <taxon>Pseudomonadota</taxon>
        <taxon>Gammaproteobacteria</taxon>
        <taxon>Pseudomonadales</taxon>
        <taxon>Pseudomonadaceae</taxon>
        <taxon>Pseudomonas</taxon>
    </lineage>
</organism>
<proteinExistence type="predicted"/>